<proteinExistence type="predicted"/>
<protein>
    <submittedName>
        <fullName evidence="2">Uncharacterized protein</fullName>
    </submittedName>
</protein>
<dbReference type="InParanoid" id="G9EK76"/>
<evidence type="ECO:0000313" key="3">
    <source>
        <dbReference type="Proteomes" id="UP000002770"/>
    </source>
</evidence>
<dbReference type="AlphaFoldDB" id="G9EK76"/>
<organism evidence="2 3">
    <name type="scientific">Legionella drancourtii LLAP12</name>
    <dbReference type="NCBI Taxonomy" id="658187"/>
    <lineage>
        <taxon>Bacteria</taxon>
        <taxon>Pseudomonadati</taxon>
        <taxon>Pseudomonadota</taxon>
        <taxon>Gammaproteobacteria</taxon>
        <taxon>Legionellales</taxon>
        <taxon>Legionellaceae</taxon>
        <taxon>Legionella</taxon>
    </lineage>
</organism>
<keyword evidence="1" id="KW-0472">Membrane</keyword>
<keyword evidence="3" id="KW-1185">Reference proteome</keyword>
<sequence length="49" mass="5534">MQYLIGAAFLAFLVRFGFSVTYAPLLVVILLLPITFVLNRIVFSRDGKE</sequence>
<dbReference type="HOGENOM" id="CLU_3137187_0_0_6"/>
<keyword evidence="1" id="KW-1133">Transmembrane helix</keyword>
<dbReference type="EMBL" id="JH413801">
    <property type="protein sequence ID" value="EHL32227.1"/>
    <property type="molecule type" value="Genomic_DNA"/>
</dbReference>
<evidence type="ECO:0000313" key="2">
    <source>
        <dbReference type="EMBL" id="EHL32227.1"/>
    </source>
</evidence>
<name>G9EK76_9GAMM</name>
<dbReference type="Proteomes" id="UP000002770">
    <property type="component" value="Unassembled WGS sequence"/>
</dbReference>
<feature type="transmembrane region" description="Helical" evidence="1">
    <location>
        <begin position="27"/>
        <end position="43"/>
    </location>
</feature>
<keyword evidence="1" id="KW-0812">Transmembrane</keyword>
<evidence type="ECO:0000256" key="1">
    <source>
        <dbReference type="SAM" id="Phobius"/>
    </source>
</evidence>
<accession>G9EK76</accession>
<reference evidence="2 3" key="1">
    <citation type="journal article" date="2011" name="BMC Genomics">
        <title>Insight into cross-talk between intra-amoebal pathogens.</title>
        <authorList>
            <person name="Gimenez G."/>
            <person name="Bertelli C."/>
            <person name="Moliner C."/>
            <person name="Robert C."/>
            <person name="Raoult D."/>
            <person name="Fournier P.E."/>
            <person name="Greub G."/>
        </authorList>
    </citation>
    <scope>NUCLEOTIDE SEQUENCE [LARGE SCALE GENOMIC DNA]</scope>
    <source>
        <strain evidence="2 3">LLAP12</strain>
    </source>
</reference>
<gene>
    <name evidence="2" type="ORF">LDG_5599</name>
</gene>